<sequence>RGPGCAAHVGRIGGQQWLFLGKGCYSQETVVHELMHSVGFIHEQSRPDRDAHVQIMWDNIKEGAKRNFRKHTTDYLADHGFEYDLMSVMHYRQYAFSKNKKPTIVARRPVPYLRCRGHECPSDLDVRKINYLYKCKNGKSGYYGSDDKGGKQQNKYQDKFGNNIGNNIGNTNEYDNNVMIGENFYENLPFPFNTESVTTEHHEDFNDYTDSSDEPCYGEHCYQHYDPDIDTHMGYESRPAQTTVHLRPQFVDRNYVWFSSLNHW</sequence>
<evidence type="ECO:0000256" key="3">
    <source>
        <dbReference type="ARBA" id="ARBA00022723"/>
    </source>
</evidence>
<feature type="active site" evidence="8">
    <location>
        <position position="33"/>
    </location>
</feature>
<evidence type="ECO:0000256" key="9">
    <source>
        <dbReference type="RuleBase" id="RU361183"/>
    </source>
</evidence>
<comment type="subunit">
    <text evidence="1">Monomer.</text>
</comment>
<feature type="binding site" evidence="8">
    <location>
        <position position="42"/>
    </location>
    <ligand>
        <name>Zn(2+)</name>
        <dbReference type="ChEBI" id="CHEBI:29105"/>
        <note>catalytic</note>
    </ligand>
</feature>
<dbReference type="InterPro" id="IPR001506">
    <property type="entry name" value="Peptidase_M12A"/>
</dbReference>
<accession>A0A7R9MC69</accession>
<dbReference type="PANTHER" id="PTHR10127">
    <property type="entry name" value="DISCOIDIN, CUB, EGF, LAMININ , AND ZINC METALLOPROTEASE DOMAIN CONTAINING"/>
    <property type="match status" value="1"/>
</dbReference>
<dbReference type="PANTHER" id="PTHR10127:SF780">
    <property type="entry name" value="METALLOENDOPEPTIDASE"/>
    <property type="match status" value="1"/>
</dbReference>
<dbReference type="EMBL" id="OC927670">
    <property type="protein sequence ID" value="CAD7657351.1"/>
    <property type="molecule type" value="Genomic_DNA"/>
</dbReference>
<dbReference type="InterPro" id="IPR006026">
    <property type="entry name" value="Peptidase_Metallo"/>
</dbReference>
<organism evidence="11">
    <name type="scientific">Oppiella nova</name>
    <dbReference type="NCBI Taxonomy" id="334625"/>
    <lineage>
        <taxon>Eukaryota</taxon>
        <taxon>Metazoa</taxon>
        <taxon>Ecdysozoa</taxon>
        <taxon>Arthropoda</taxon>
        <taxon>Chelicerata</taxon>
        <taxon>Arachnida</taxon>
        <taxon>Acari</taxon>
        <taxon>Acariformes</taxon>
        <taxon>Sarcoptiformes</taxon>
        <taxon>Oribatida</taxon>
        <taxon>Brachypylina</taxon>
        <taxon>Oppioidea</taxon>
        <taxon>Oppiidae</taxon>
        <taxon>Oppiella</taxon>
    </lineage>
</organism>
<evidence type="ECO:0000256" key="5">
    <source>
        <dbReference type="ARBA" id="ARBA00022833"/>
    </source>
</evidence>
<keyword evidence="3 8" id="KW-0479">Metal-binding</keyword>
<dbReference type="InterPro" id="IPR024079">
    <property type="entry name" value="MetalloPept_cat_dom_sf"/>
</dbReference>
<feature type="non-terminal residue" evidence="11">
    <location>
        <position position="264"/>
    </location>
</feature>
<dbReference type="OrthoDB" id="291007at2759"/>
<evidence type="ECO:0000259" key="10">
    <source>
        <dbReference type="PROSITE" id="PS51864"/>
    </source>
</evidence>
<keyword evidence="12" id="KW-1185">Reference proteome</keyword>
<gene>
    <name evidence="11" type="ORF">ONB1V03_LOCUS13981</name>
</gene>
<comment type="cofactor">
    <cofactor evidence="8 9">
        <name>Zn(2+)</name>
        <dbReference type="ChEBI" id="CHEBI:29105"/>
    </cofactor>
    <text evidence="8 9">Binds 1 zinc ion per subunit.</text>
</comment>
<comment type="function">
    <text evidence="7">Zinc metalloprotease. Provoques deadhesion of endothelial cells from cell cultures, and also degradation of fibronectin, fibrinogen and gelatin in vitro. Its role in the venom is not fully understood but it might act as a spreading factor that facilitates diffusion of other venom toxins. Alternatively, it might be involved in the proteolytic processing of other venom toxins or it might play a role in extra-oral digestion of prey.</text>
</comment>
<feature type="binding site" evidence="8">
    <location>
        <position position="32"/>
    </location>
    <ligand>
        <name>Zn(2+)</name>
        <dbReference type="ChEBI" id="CHEBI:29105"/>
        <note>catalytic</note>
    </ligand>
</feature>
<evidence type="ECO:0000313" key="12">
    <source>
        <dbReference type="Proteomes" id="UP000728032"/>
    </source>
</evidence>
<dbReference type="InterPro" id="IPR034035">
    <property type="entry name" value="Astacin-like_dom"/>
</dbReference>
<evidence type="ECO:0000313" key="11">
    <source>
        <dbReference type="EMBL" id="CAD7657351.1"/>
    </source>
</evidence>
<dbReference type="PRINTS" id="PR00480">
    <property type="entry name" value="ASTACIN"/>
</dbReference>
<evidence type="ECO:0000256" key="2">
    <source>
        <dbReference type="ARBA" id="ARBA00022670"/>
    </source>
</evidence>
<proteinExistence type="predicted"/>
<protein>
    <recommendedName>
        <fullName evidence="9">Metalloendopeptidase</fullName>
        <ecNumber evidence="9">3.4.24.-</ecNumber>
    </recommendedName>
</protein>
<comment type="caution">
    <text evidence="8">Lacks conserved residue(s) required for the propagation of feature annotation.</text>
</comment>
<dbReference type="GO" id="GO:0006508">
    <property type="term" value="P:proteolysis"/>
    <property type="evidence" value="ECO:0007669"/>
    <property type="project" value="UniProtKB-KW"/>
</dbReference>
<dbReference type="PROSITE" id="PS51864">
    <property type="entry name" value="ASTACIN"/>
    <property type="match status" value="1"/>
</dbReference>
<evidence type="ECO:0000256" key="8">
    <source>
        <dbReference type="PROSITE-ProRule" id="PRU01211"/>
    </source>
</evidence>
<dbReference type="CDD" id="cd04280">
    <property type="entry name" value="ZnMc_astacin_like"/>
    <property type="match status" value="1"/>
</dbReference>
<evidence type="ECO:0000256" key="6">
    <source>
        <dbReference type="ARBA" id="ARBA00023049"/>
    </source>
</evidence>
<dbReference type="Proteomes" id="UP000728032">
    <property type="component" value="Unassembled WGS sequence"/>
</dbReference>
<feature type="binding site" evidence="8">
    <location>
        <position position="36"/>
    </location>
    <ligand>
        <name>Zn(2+)</name>
        <dbReference type="ChEBI" id="CHEBI:29105"/>
        <note>catalytic</note>
    </ligand>
</feature>
<dbReference type="SMART" id="SM00235">
    <property type="entry name" value="ZnMc"/>
    <property type="match status" value="1"/>
</dbReference>
<dbReference type="Gene3D" id="3.40.390.10">
    <property type="entry name" value="Collagenase (Catalytic Domain)"/>
    <property type="match status" value="1"/>
</dbReference>
<feature type="domain" description="Peptidase M12A" evidence="10">
    <location>
        <begin position="1"/>
        <end position="136"/>
    </location>
</feature>
<keyword evidence="6 8" id="KW-0482">Metalloprotease</keyword>
<keyword evidence="5 8" id="KW-0862">Zinc</keyword>
<dbReference type="AlphaFoldDB" id="A0A7R9MC69"/>
<dbReference type="EMBL" id="CAJPVJ010012845">
    <property type="protein sequence ID" value="CAG2174537.1"/>
    <property type="molecule type" value="Genomic_DNA"/>
</dbReference>
<dbReference type="Pfam" id="PF01400">
    <property type="entry name" value="Astacin"/>
    <property type="match status" value="1"/>
</dbReference>
<keyword evidence="4 8" id="KW-0378">Hydrolase</keyword>
<reference evidence="11" key="1">
    <citation type="submission" date="2020-11" db="EMBL/GenBank/DDBJ databases">
        <authorList>
            <person name="Tran Van P."/>
        </authorList>
    </citation>
    <scope>NUCLEOTIDE SEQUENCE</scope>
</reference>
<evidence type="ECO:0000256" key="7">
    <source>
        <dbReference type="ARBA" id="ARBA00025529"/>
    </source>
</evidence>
<dbReference type="GO" id="GO:0004222">
    <property type="term" value="F:metalloendopeptidase activity"/>
    <property type="evidence" value="ECO:0007669"/>
    <property type="project" value="UniProtKB-UniRule"/>
</dbReference>
<evidence type="ECO:0000256" key="4">
    <source>
        <dbReference type="ARBA" id="ARBA00022801"/>
    </source>
</evidence>
<name>A0A7R9MC69_9ACAR</name>
<dbReference type="GO" id="GO:0008270">
    <property type="term" value="F:zinc ion binding"/>
    <property type="evidence" value="ECO:0007669"/>
    <property type="project" value="UniProtKB-UniRule"/>
</dbReference>
<dbReference type="SUPFAM" id="SSF55486">
    <property type="entry name" value="Metalloproteases ('zincins'), catalytic domain"/>
    <property type="match status" value="1"/>
</dbReference>
<dbReference type="EC" id="3.4.24.-" evidence="9"/>
<evidence type="ECO:0000256" key="1">
    <source>
        <dbReference type="ARBA" id="ARBA00011245"/>
    </source>
</evidence>
<keyword evidence="2 8" id="KW-0645">Protease</keyword>